<dbReference type="EC" id="3.2.1.52" evidence="3"/>
<dbReference type="GO" id="GO:0009254">
    <property type="term" value="P:peptidoglycan turnover"/>
    <property type="evidence" value="ECO:0007669"/>
    <property type="project" value="TreeGrafter"/>
</dbReference>
<dbReference type="InterPro" id="IPR050226">
    <property type="entry name" value="NagZ_Beta-hexosaminidase"/>
</dbReference>
<dbReference type="SUPFAM" id="SSF51445">
    <property type="entry name" value="(Trans)glycosidases"/>
    <property type="match status" value="1"/>
</dbReference>
<comment type="catalytic activity">
    <reaction evidence="1">
        <text>Hydrolysis of terminal non-reducing N-acetyl-D-hexosamine residues in N-acetyl-beta-D-hexosaminides.</text>
        <dbReference type="EC" id="3.2.1.52"/>
    </reaction>
</comment>
<keyword evidence="8" id="KW-1185">Reference proteome</keyword>
<dbReference type="PANTHER" id="PTHR30480:SF13">
    <property type="entry name" value="BETA-HEXOSAMINIDASE"/>
    <property type="match status" value="1"/>
</dbReference>
<organism evidence="7 8">
    <name type="scientific">Suttonella ornithocola</name>
    <dbReference type="NCBI Taxonomy" id="279832"/>
    <lineage>
        <taxon>Bacteria</taxon>
        <taxon>Pseudomonadati</taxon>
        <taxon>Pseudomonadota</taxon>
        <taxon>Gammaproteobacteria</taxon>
        <taxon>Cardiobacteriales</taxon>
        <taxon>Cardiobacteriaceae</taxon>
        <taxon>Suttonella</taxon>
    </lineage>
</organism>
<keyword evidence="4 7" id="KW-0378">Hydrolase</keyword>
<evidence type="ECO:0000256" key="3">
    <source>
        <dbReference type="ARBA" id="ARBA00012663"/>
    </source>
</evidence>
<proteinExistence type="inferred from homology"/>
<evidence type="ECO:0000313" key="8">
    <source>
        <dbReference type="Proteomes" id="UP000254601"/>
    </source>
</evidence>
<dbReference type="GO" id="GO:0005975">
    <property type="term" value="P:carbohydrate metabolic process"/>
    <property type="evidence" value="ECO:0007669"/>
    <property type="project" value="InterPro"/>
</dbReference>
<evidence type="ECO:0000256" key="4">
    <source>
        <dbReference type="ARBA" id="ARBA00022801"/>
    </source>
</evidence>
<dbReference type="InterPro" id="IPR036962">
    <property type="entry name" value="Glyco_hydro_3_N_sf"/>
</dbReference>
<dbReference type="EMBL" id="UHIC01000001">
    <property type="protein sequence ID" value="SUO97980.1"/>
    <property type="molecule type" value="Genomic_DNA"/>
</dbReference>
<dbReference type="Proteomes" id="UP000254601">
    <property type="component" value="Unassembled WGS sequence"/>
</dbReference>
<protein>
    <recommendedName>
        <fullName evidence="3">beta-N-acetylhexosaminidase</fullName>
        <ecNumber evidence="3">3.2.1.52</ecNumber>
    </recommendedName>
</protein>
<keyword evidence="5 7" id="KW-0326">Glycosidase</keyword>
<dbReference type="AlphaFoldDB" id="A0A380MZJ0"/>
<dbReference type="InterPro" id="IPR017853">
    <property type="entry name" value="GH"/>
</dbReference>
<gene>
    <name evidence="7" type="primary">nagZ</name>
    <name evidence="7" type="ORF">NCTC13337_02715</name>
</gene>
<feature type="domain" description="Glycoside hydrolase family 3 N-terminal" evidence="6">
    <location>
        <begin position="23"/>
        <end position="290"/>
    </location>
</feature>
<name>A0A380MZJ0_9GAMM</name>
<dbReference type="Pfam" id="PF00933">
    <property type="entry name" value="Glyco_hydro_3"/>
    <property type="match status" value="1"/>
</dbReference>
<evidence type="ECO:0000256" key="2">
    <source>
        <dbReference type="ARBA" id="ARBA00005336"/>
    </source>
</evidence>
<reference evidence="7 8" key="1">
    <citation type="submission" date="2018-06" db="EMBL/GenBank/DDBJ databases">
        <authorList>
            <consortium name="Pathogen Informatics"/>
            <person name="Doyle S."/>
        </authorList>
    </citation>
    <scope>NUCLEOTIDE SEQUENCE [LARGE SCALE GENOMIC DNA]</scope>
    <source>
        <strain evidence="7 8">NCTC13337</strain>
    </source>
</reference>
<accession>A0A380MZJ0</accession>
<dbReference type="PANTHER" id="PTHR30480">
    <property type="entry name" value="BETA-HEXOSAMINIDASE-RELATED"/>
    <property type="match status" value="1"/>
</dbReference>
<evidence type="ECO:0000256" key="5">
    <source>
        <dbReference type="ARBA" id="ARBA00023295"/>
    </source>
</evidence>
<evidence type="ECO:0000313" key="7">
    <source>
        <dbReference type="EMBL" id="SUO97980.1"/>
    </source>
</evidence>
<evidence type="ECO:0000256" key="1">
    <source>
        <dbReference type="ARBA" id="ARBA00001231"/>
    </source>
</evidence>
<dbReference type="InterPro" id="IPR001764">
    <property type="entry name" value="Glyco_hydro_3_N"/>
</dbReference>
<comment type="similarity">
    <text evidence="2">Belongs to the glycosyl hydrolase 3 family.</text>
</comment>
<evidence type="ECO:0000259" key="6">
    <source>
        <dbReference type="Pfam" id="PF00933"/>
    </source>
</evidence>
<dbReference type="Gene3D" id="3.20.20.300">
    <property type="entry name" value="Glycoside hydrolase, family 3, N-terminal domain"/>
    <property type="match status" value="1"/>
</dbReference>
<dbReference type="GO" id="GO:0004563">
    <property type="term" value="F:beta-N-acetylhexosaminidase activity"/>
    <property type="evidence" value="ECO:0007669"/>
    <property type="project" value="UniProtKB-EC"/>
</dbReference>
<dbReference type="NCBIfam" id="NF003740">
    <property type="entry name" value="PRK05337.1"/>
    <property type="match status" value="1"/>
</dbReference>
<sequence length="344" mass="38092">MFVLELIVNKMSLFLGIEGLVLSEADKRRLQHPFCSGVILFSRNYADPAQLRSLTQEIKSCSRKLLIAVDHEGGTVQRFRTGFTEIPSAACLGNLFDHSPMLALELAEVIGIIIAYELRQFDIDFSFAPVLDLKDTQSSVIGNRAFHANPAVVTLLSMAFRKGLRTVGMSAVGKHYPGHGRVVGDSHYSLPKDSRSYEERAPDRFPFLANIADRIEGIMSAHILLPDSEQPAGFSAETLVDLRNKGFNGAIISDDLDMAGAHFFTHPWQRVEAALSAGADAAMICNTFSDMDEVLMSDLDFSMSKQSRKRLNALAARKVNEEQALLYYLSARALFSAYRHQLMA</sequence>